<feature type="transmembrane region" description="Helical" evidence="2">
    <location>
        <begin position="727"/>
        <end position="746"/>
    </location>
</feature>
<keyword evidence="2" id="KW-0472">Membrane</keyword>
<proteinExistence type="predicted"/>
<feature type="transmembrane region" description="Helical" evidence="2">
    <location>
        <begin position="834"/>
        <end position="856"/>
    </location>
</feature>
<protein>
    <submittedName>
        <fullName evidence="3">Uncharacterized protein</fullName>
    </submittedName>
</protein>
<dbReference type="AlphaFoldDB" id="A0AAD5WNZ6"/>
<sequence>MSHTYSHIPNHQQQYQYGGVEDPVQEVPQPSYSQPQYSYPSAAYSQDGTVIQQAHSRHQQPAPTHPAQGYGFGGYEYQQQQQYQPVQQQVQHFQSDPIPAHYANQPGEYDSQYRPDVQAYHARHSSTYMGIDSQDGAAPVELGEPQVPASVPYANDGRVPNYKPAPLRWWFMGLIILALGGLLAGLAYATYVLPESDEHRLAIPDENSDSDGNSKRGLVMERQEAGTTTVIATTPTTSHEGAGQRPTEDYAQETVSTPAVVTESRPPDDYAKETVSSPVTTPPSNTPTPDYSRPPSDYGKETVTSTRPPSDYADGRVTSTPPVLGAPPESDYGDETVTITHSDIPDDFLGTTTVSGHVITRTADWVTAEVTTITSDGVVITSTSTPKPFSTPTTLVSTDATGHVVTLTSSVLASASLSTAYDSNGVPTQTMTFHQAIPTDKATSEATVSILPKGHNFIGTFLPTLATALLTIVVRMVDLQAKLYTPWHRLTYSIGSSTKESLCLRTSGWHSIIASMRAVIGGEFLVFLSTVLLACSALLVPLSAESVALKLEGTCTRLSFSGCTLKLAVFPIPAKAALGLMGFMLLVATLLMIVLTRWRTGVAANPWSIAGVASLSTNQEVRQLLVNSLPNGNRAISHGRLLRALRERHFRLAWFYGKHSSPEYGIVLHDQSCSSLSDRSSTKDGGKKYSDADDVNQDSAMAEKELLGTHNTWEIERNLPFSMLTPWGRAVFLLFLTGVEVVILYYNNTGGDTAFEIFMDDQGFGVRFLWTALGVITTFFWSSYFHSVATLSPYTLMSSSATSGGQPASKSILLHPPSNPFSGLFRAIHRGQPYLILVSFTAILSEFMPLILNQIPYRPTQTLQVHRVTYIVSVTVLSFMILVILLSFWPKMVRWPHMPLDPSTIAGAMFMVADSWMMWGFEGMGAMGNMDEKERDERIKARGERYEYGEIVGNAGTVGGMRVGVDCVDAGGDNRI</sequence>
<feature type="compositionally biased region" description="Basic and acidic residues" evidence="1">
    <location>
        <begin position="680"/>
        <end position="691"/>
    </location>
</feature>
<evidence type="ECO:0000256" key="2">
    <source>
        <dbReference type="SAM" id="Phobius"/>
    </source>
</evidence>
<dbReference type="InterPro" id="IPR021840">
    <property type="entry name" value="DUF3433"/>
</dbReference>
<dbReference type="PANTHER" id="PTHR37544">
    <property type="entry name" value="SPRAY-RELATED"/>
    <property type="match status" value="1"/>
</dbReference>
<dbReference type="PANTHER" id="PTHR37544:SF3">
    <property type="entry name" value="SPRAY"/>
    <property type="match status" value="1"/>
</dbReference>
<comment type="caution">
    <text evidence="3">The sequence shown here is derived from an EMBL/GenBank/DDBJ whole genome shotgun (WGS) entry which is preliminary data.</text>
</comment>
<dbReference type="Proteomes" id="UP001201980">
    <property type="component" value="Unassembled WGS sequence"/>
</dbReference>
<name>A0AAD5WNZ6_9PEZI</name>
<feature type="region of interest" description="Disordered" evidence="1">
    <location>
        <begin position="222"/>
        <end position="338"/>
    </location>
</feature>
<evidence type="ECO:0000313" key="3">
    <source>
        <dbReference type="EMBL" id="KAJ2896033.1"/>
    </source>
</evidence>
<feature type="compositionally biased region" description="Low complexity" evidence="1">
    <location>
        <begin position="227"/>
        <end position="237"/>
    </location>
</feature>
<keyword evidence="2" id="KW-0812">Transmembrane</keyword>
<feature type="transmembrane region" description="Helical" evidence="2">
    <location>
        <begin position="766"/>
        <end position="785"/>
    </location>
</feature>
<feature type="region of interest" description="Disordered" evidence="1">
    <location>
        <begin position="674"/>
        <end position="694"/>
    </location>
</feature>
<keyword evidence="2" id="KW-1133">Transmembrane helix</keyword>
<dbReference type="EMBL" id="JAKWBI020000359">
    <property type="protein sequence ID" value="KAJ2896033.1"/>
    <property type="molecule type" value="Genomic_DNA"/>
</dbReference>
<feature type="transmembrane region" description="Helical" evidence="2">
    <location>
        <begin position="169"/>
        <end position="193"/>
    </location>
</feature>
<feature type="compositionally biased region" description="Polar residues" evidence="1">
    <location>
        <begin position="49"/>
        <end position="62"/>
    </location>
</feature>
<gene>
    <name evidence="3" type="ORF">MKZ38_005918</name>
</gene>
<feature type="transmembrane region" description="Helical" evidence="2">
    <location>
        <begin position="576"/>
        <end position="595"/>
    </location>
</feature>
<reference evidence="3" key="1">
    <citation type="submission" date="2022-07" db="EMBL/GenBank/DDBJ databases">
        <title>Draft genome sequence of Zalerion maritima ATCC 34329, a (micro)plastics degrading marine fungus.</title>
        <authorList>
            <person name="Paco A."/>
            <person name="Goncalves M.F.M."/>
            <person name="Rocha-Santos T.A.P."/>
            <person name="Alves A."/>
        </authorList>
    </citation>
    <scope>NUCLEOTIDE SEQUENCE</scope>
    <source>
        <strain evidence="3">ATCC 34329</strain>
    </source>
</reference>
<evidence type="ECO:0000256" key="1">
    <source>
        <dbReference type="SAM" id="MobiDB-lite"/>
    </source>
</evidence>
<feature type="region of interest" description="Disordered" evidence="1">
    <location>
        <begin position="49"/>
        <end position="70"/>
    </location>
</feature>
<accession>A0AAD5WNZ6</accession>
<evidence type="ECO:0000313" key="4">
    <source>
        <dbReference type="Proteomes" id="UP001201980"/>
    </source>
</evidence>
<keyword evidence="4" id="KW-1185">Reference proteome</keyword>
<organism evidence="3 4">
    <name type="scientific">Zalerion maritima</name>
    <dbReference type="NCBI Taxonomy" id="339359"/>
    <lineage>
        <taxon>Eukaryota</taxon>
        <taxon>Fungi</taxon>
        <taxon>Dikarya</taxon>
        <taxon>Ascomycota</taxon>
        <taxon>Pezizomycotina</taxon>
        <taxon>Sordariomycetes</taxon>
        <taxon>Lulworthiomycetidae</taxon>
        <taxon>Lulworthiales</taxon>
        <taxon>Lulworthiaceae</taxon>
        <taxon>Zalerion</taxon>
    </lineage>
</organism>
<feature type="transmembrane region" description="Helical" evidence="2">
    <location>
        <begin position="524"/>
        <end position="544"/>
    </location>
</feature>
<dbReference type="Pfam" id="PF11915">
    <property type="entry name" value="DUF3433"/>
    <property type="match status" value="2"/>
</dbReference>
<feature type="transmembrane region" description="Helical" evidence="2">
    <location>
        <begin position="868"/>
        <end position="889"/>
    </location>
</feature>